<evidence type="ECO:0000313" key="1">
    <source>
        <dbReference type="EMBL" id="KAL2275410.1"/>
    </source>
</evidence>
<comment type="caution">
    <text evidence="1">The sequence shown here is derived from an EMBL/GenBank/DDBJ whole genome shotgun (WGS) entry which is preliminary data.</text>
</comment>
<dbReference type="Proteomes" id="UP001600888">
    <property type="component" value="Unassembled WGS sequence"/>
</dbReference>
<dbReference type="EMBL" id="JBAWTH010000134">
    <property type="protein sequence ID" value="KAL2275410.1"/>
    <property type="molecule type" value="Genomic_DNA"/>
</dbReference>
<accession>A0ABR4DZ48</accession>
<reference evidence="1 2" key="1">
    <citation type="submission" date="2024-03" db="EMBL/GenBank/DDBJ databases">
        <title>A high-quality draft genome sequence of Diaporthe vaccinii, a causative agent of upright dieback and viscid rot disease in cranberry plants.</title>
        <authorList>
            <person name="Sarrasin M."/>
            <person name="Lang B.F."/>
            <person name="Burger G."/>
        </authorList>
    </citation>
    <scope>NUCLEOTIDE SEQUENCE [LARGE SCALE GENOMIC DNA]</scope>
    <source>
        <strain evidence="1 2">IS7</strain>
    </source>
</reference>
<sequence length="226" mass="25234">MLLGSLLTMFLSLVIRFSFLLLRGLTLVQSSKSRHPSPLFQKLSRRPKLPQLACIKNSHHVEVVQSRLELVDNGYHCAVLKPLAQDTLDELVGVRVHAGDHNNNGRGAQDSPRNAKELLLTMRKVQLLDGHFKPTLFGYNVPQLNSSQRIFNGSIRELLSRVGVKSHAASIDEECILRHADQPGANLLTGKRADVELVHSYATTMKVYHAEETRDHGTLTTVEVYS</sequence>
<organism evidence="1 2">
    <name type="scientific">Diaporthe vaccinii</name>
    <dbReference type="NCBI Taxonomy" id="105482"/>
    <lineage>
        <taxon>Eukaryota</taxon>
        <taxon>Fungi</taxon>
        <taxon>Dikarya</taxon>
        <taxon>Ascomycota</taxon>
        <taxon>Pezizomycotina</taxon>
        <taxon>Sordariomycetes</taxon>
        <taxon>Sordariomycetidae</taxon>
        <taxon>Diaporthales</taxon>
        <taxon>Diaporthaceae</taxon>
        <taxon>Diaporthe</taxon>
        <taxon>Diaporthe eres species complex</taxon>
    </lineage>
</organism>
<protein>
    <submittedName>
        <fullName evidence="1">Uncharacterized protein</fullName>
    </submittedName>
</protein>
<evidence type="ECO:0000313" key="2">
    <source>
        <dbReference type="Proteomes" id="UP001600888"/>
    </source>
</evidence>
<name>A0ABR4DZ48_9PEZI</name>
<keyword evidence="2" id="KW-1185">Reference proteome</keyword>
<proteinExistence type="predicted"/>
<gene>
    <name evidence="1" type="ORF">FJTKL_02089</name>
</gene>